<dbReference type="EMBL" id="BRPB01000198">
    <property type="protein sequence ID" value="GLA56005.1"/>
    <property type="molecule type" value="Genomic_DNA"/>
</dbReference>
<evidence type="ECO:0000313" key="1">
    <source>
        <dbReference type="EMBL" id="GLA56005.1"/>
    </source>
</evidence>
<reference evidence="1" key="1">
    <citation type="submission" date="2022-07" db="EMBL/GenBank/DDBJ databases">
        <title>Taxonomy of Aspergillus series Nigri: significant species reduction supported by multi-species coalescent approaches.</title>
        <authorList>
            <person name="Bian C."/>
            <person name="Kusuya Y."/>
            <person name="Sklenar F."/>
            <person name="D'hooge E."/>
            <person name="Yaguchi T."/>
            <person name="Takahashi H."/>
            <person name="Hubka V."/>
        </authorList>
    </citation>
    <scope>NUCLEOTIDE SEQUENCE</scope>
    <source>
        <strain evidence="1">IFM 63604</strain>
    </source>
</reference>
<sequence>MSVPSETEPRCVAGVSRIRQCVFDLDEDTRRKLPHKRKLNKMEENRDLLHQFVRILRDSTDDKALLLLGLR</sequence>
<proteinExistence type="predicted"/>
<name>A0A9W6EGD7_ASPNG</name>
<dbReference type="Proteomes" id="UP001144191">
    <property type="component" value="Unassembled WGS sequence"/>
</dbReference>
<accession>A0A9W6EGD7</accession>
<comment type="caution">
    <text evidence="1">The sequence shown here is derived from an EMBL/GenBank/DDBJ whole genome shotgun (WGS) entry which is preliminary data.</text>
</comment>
<organism evidence="1 2">
    <name type="scientific">Aspergillus niger</name>
    <dbReference type="NCBI Taxonomy" id="5061"/>
    <lineage>
        <taxon>Eukaryota</taxon>
        <taxon>Fungi</taxon>
        <taxon>Dikarya</taxon>
        <taxon>Ascomycota</taxon>
        <taxon>Pezizomycotina</taxon>
        <taxon>Eurotiomycetes</taxon>
        <taxon>Eurotiomycetidae</taxon>
        <taxon>Eurotiales</taxon>
        <taxon>Aspergillaceae</taxon>
        <taxon>Aspergillus</taxon>
        <taxon>Aspergillus subgen. Circumdati</taxon>
    </lineage>
</organism>
<dbReference type="AlphaFoldDB" id="A0A9W6EGD7"/>
<gene>
    <name evidence="1" type="ORF">AnigIFM63604_003494</name>
</gene>
<evidence type="ECO:0000313" key="2">
    <source>
        <dbReference type="Proteomes" id="UP001144191"/>
    </source>
</evidence>
<protein>
    <submittedName>
        <fullName evidence="1">Uncharacterized protein</fullName>
    </submittedName>
</protein>